<dbReference type="PRINTS" id="PR01185">
    <property type="entry name" value="INTEGRINA"/>
</dbReference>
<evidence type="ECO:0000313" key="6">
    <source>
        <dbReference type="EMBL" id="MCS0605714.1"/>
    </source>
</evidence>
<accession>A0ABT2BB26</accession>
<evidence type="ECO:0000256" key="3">
    <source>
        <dbReference type="ARBA" id="ARBA00022801"/>
    </source>
</evidence>
<reference evidence="6 7" key="1">
    <citation type="submission" date="2022-08" db="EMBL/GenBank/DDBJ databases">
        <authorList>
            <person name="Somphong A."/>
            <person name="Phongsopitanun W."/>
        </authorList>
    </citation>
    <scope>NUCLEOTIDE SEQUENCE [LARGE SCALE GENOMIC DNA]</scope>
    <source>
        <strain evidence="6 7">LP11</strain>
    </source>
</reference>
<comment type="caution">
    <text evidence="6">The sequence shown here is derived from an EMBL/GenBank/DDBJ whole genome shotgun (WGS) entry which is preliminary data.</text>
</comment>
<dbReference type="PROSITE" id="PS51470">
    <property type="entry name" value="FG_GAP"/>
    <property type="match status" value="3"/>
</dbReference>
<organism evidence="6 7">
    <name type="scientific">Streptomyces pyxinicus</name>
    <dbReference type="NCBI Taxonomy" id="2970331"/>
    <lineage>
        <taxon>Bacteria</taxon>
        <taxon>Bacillati</taxon>
        <taxon>Actinomycetota</taxon>
        <taxon>Actinomycetes</taxon>
        <taxon>Kitasatosporales</taxon>
        <taxon>Streptomycetaceae</taxon>
        <taxon>Streptomyces</taxon>
    </lineage>
</organism>
<evidence type="ECO:0000256" key="1">
    <source>
        <dbReference type="ARBA" id="ARBA00022729"/>
    </source>
</evidence>
<dbReference type="Gene3D" id="2.130.10.130">
    <property type="entry name" value="Integrin alpha, N-terminal"/>
    <property type="match status" value="3"/>
</dbReference>
<keyword evidence="4" id="KW-0325">Glycoprotein</keyword>
<dbReference type="Proteomes" id="UP001205612">
    <property type="component" value="Unassembled WGS sequence"/>
</dbReference>
<name>A0ABT2BB26_9ACTN</name>
<dbReference type="EMBL" id="JANUGP010000036">
    <property type="protein sequence ID" value="MCS0605714.1"/>
    <property type="molecule type" value="Genomic_DNA"/>
</dbReference>
<dbReference type="InterPro" id="IPR013519">
    <property type="entry name" value="Int_alpha_beta-p"/>
</dbReference>
<sequence>MVASIAGALFVPGQAAASPIGTPADFNGDGYRDVVLPAPAATVSGKEGAGAVVVLYGSANRVSAQRRVVITQDTAGVPGTAETDDFFGAATAFADLNTDGYADLVVGTPFEDDGTTAQAGAVTVLWGGRTGLSKATTLPTPVTEGARYGLDVAAFPRGKAFAHVLVGGWGGSVLYRGPFGTSTAPGGAPGSVLTDRATPSLAHVTLGDLDGDGRPERVLSTVRLGGRSGGDVLVDHNPDGLYEPQRGGDGLVAAVGDINGDGYGDLVAGDPDDAHATAPDGSLGGRISIWYGSKSGVSATASPVRIDQNTPGVPGAAERGDKFGSSLTMSDLNRDGLADIVVGARGEAIGTKTDAGAVTVIPGRRSGTPGSGSYTITQDSPDVPGGSERGDEFGSSLAAADLNKDGRPELIIGAGGEDGYRGAVWVLPGGASRPATDHTAMITAKALGLKGDSVYLGADTGT</sequence>
<evidence type="ECO:0000313" key="7">
    <source>
        <dbReference type="Proteomes" id="UP001205612"/>
    </source>
</evidence>
<dbReference type="Pfam" id="PF01839">
    <property type="entry name" value="FG-GAP"/>
    <property type="match status" value="4"/>
</dbReference>
<protein>
    <submittedName>
        <fullName evidence="6">FG-GAP-like repeat-containing protein</fullName>
    </submittedName>
</protein>
<proteinExistence type="predicted"/>
<feature type="region of interest" description="Disordered" evidence="5">
    <location>
        <begin position="362"/>
        <end position="393"/>
    </location>
</feature>
<dbReference type="InterPro" id="IPR028994">
    <property type="entry name" value="Integrin_alpha_N"/>
</dbReference>
<dbReference type="PANTHER" id="PTHR23221">
    <property type="entry name" value="GLYCOSYLPHOSPHATIDYLINOSITOL PHOSPHOLIPASE D"/>
    <property type="match status" value="1"/>
</dbReference>
<dbReference type="SUPFAM" id="SSF69318">
    <property type="entry name" value="Integrin alpha N-terminal domain"/>
    <property type="match status" value="2"/>
</dbReference>
<evidence type="ECO:0000256" key="2">
    <source>
        <dbReference type="ARBA" id="ARBA00022737"/>
    </source>
</evidence>
<dbReference type="InterPro" id="IPR013517">
    <property type="entry name" value="FG-GAP"/>
</dbReference>
<gene>
    <name evidence="6" type="ORF">NX794_31600</name>
</gene>
<dbReference type="InterPro" id="IPR000413">
    <property type="entry name" value="Integrin_alpha"/>
</dbReference>
<evidence type="ECO:0000256" key="4">
    <source>
        <dbReference type="ARBA" id="ARBA00023180"/>
    </source>
</evidence>
<keyword evidence="2" id="KW-0677">Repeat</keyword>
<dbReference type="RefSeq" id="WP_258783015.1">
    <property type="nucleotide sequence ID" value="NZ_JANUGP010000036.1"/>
</dbReference>
<dbReference type="PANTHER" id="PTHR23221:SF7">
    <property type="entry name" value="PHOSPHATIDYLINOSITOL-GLYCAN-SPECIFIC PHOSPHOLIPASE D"/>
    <property type="match status" value="1"/>
</dbReference>
<keyword evidence="7" id="KW-1185">Reference proteome</keyword>
<feature type="compositionally biased region" description="Low complexity" evidence="5">
    <location>
        <begin position="362"/>
        <end position="373"/>
    </location>
</feature>
<evidence type="ECO:0000256" key="5">
    <source>
        <dbReference type="SAM" id="MobiDB-lite"/>
    </source>
</evidence>
<dbReference type="SMART" id="SM00191">
    <property type="entry name" value="Int_alpha"/>
    <property type="match status" value="5"/>
</dbReference>
<keyword evidence="3" id="KW-0378">Hydrolase</keyword>
<keyword evidence="1" id="KW-0732">Signal</keyword>